<protein>
    <submittedName>
        <fullName evidence="2">Uncharacterized protein</fullName>
    </submittedName>
</protein>
<accession>A0A026WYP4</accession>
<dbReference type="EMBL" id="KK107063">
    <property type="protein sequence ID" value="EZA61127.1"/>
    <property type="molecule type" value="Genomic_DNA"/>
</dbReference>
<sequence length="51" mass="5470">MKPEPICTQSDGRQIGGGLPRNVESSCIGQGSCDKGESGRQTERKAERVVH</sequence>
<evidence type="ECO:0000313" key="3">
    <source>
        <dbReference type="Proteomes" id="UP000053097"/>
    </source>
</evidence>
<evidence type="ECO:0000313" key="2">
    <source>
        <dbReference type="EMBL" id="EZA61127.1"/>
    </source>
</evidence>
<feature type="region of interest" description="Disordered" evidence="1">
    <location>
        <begin position="1"/>
        <end position="51"/>
    </location>
</feature>
<proteinExistence type="predicted"/>
<gene>
    <name evidence="2" type="ORF">X777_08339</name>
</gene>
<evidence type="ECO:0000256" key="1">
    <source>
        <dbReference type="SAM" id="MobiDB-lite"/>
    </source>
</evidence>
<keyword evidence="3" id="KW-1185">Reference proteome</keyword>
<dbReference type="AlphaFoldDB" id="A0A026WYP4"/>
<organism evidence="2 3">
    <name type="scientific">Ooceraea biroi</name>
    <name type="common">Clonal raider ant</name>
    <name type="synonym">Cerapachys biroi</name>
    <dbReference type="NCBI Taxonomy" id="2015173"/>
    <lineage>
        <taxon>Eukaryota</taxon>
        <taxon>Metazoa</taxon>
        <taxon>Ecdysozoa</taxon>
        <taxon>Arthropoda</taxon>
        <taxon>Hexapoda</taxon>
        <taxon>Insecta</taxon>
        <taxon>Pterygota</taxon>
        <taxon>Neoptera</taxon>
        <taxon>Endopterygota</taxon>
        <taxon>Hymenoptera</taxon>
        <taxon>Apocrita</taxon>
        <taxon>Aculeata</taxon>
        <taxon>Formicoidea</taxon>
        <taxon>Formicidae</taxon>
        <taxon>Dorylinae</taxon>
        <taxon>Ooceraea</taxon>
    </lineage>
</organism>
<reference evidence="2 3" key="1">
    <citation type="journal article" date="2014" name="Curr. Biol.">
        <title>The genome of the clonal raider ant Cerapachys biroi.</title>
        <authorList>
            <person name="Oxley P.R."/>
            <person name="Ji L."/>
            <person name="Fetter-Pruneda I."/>
            <person name="McKenzie S.K."/>
            <person name="Li C."/>
            <person name="Hu H."/>
            <person name="Zhang G."/>
            <person name="Kronauer D.J."/>
        </authorList>
    </citation>
    <scope>NUCLEOTIDE SEQUENCE [LARGE SCALE GENOMIC DNA]</scope>
</reference>
<feature type="compositionally biased region" description="Basic and acidic residues" evidence="1">
    <location>
        <begin position="34"/>
        <end position="51"/>
    </location>
</feature>
<name>A0A026WYP4_OOCBI</name>
<dbReference type="Proteomes" id="UP000053097">
    <property type="component" value="Unassembled WGS sequence"/>
</dbReference>